<dbReference type="InterPro" id="IPR001054">
    <property type="entry name" value="A/G_cyclase"/>
</dbReference>
<dbReference type="Gene3D" id="3.30.70.1230">
    <property type="entry name" value="Nucleotide cyclase"/>
    <property type="match status" value="1"/>
</dbReference>
<keyword evidence="1" id="KW-0732">Signal</keyword>
<name>A0A6A5BRD9_NAEFO</name>
<dbReference type="SUPFAM" id="SSF55073">
    <property type="entry name" value="Nucleotide cyclase"/>
    <property type="match status" value="1"/>
</dbReference>
<dbReference type="SMART" id="SM00044">
    <property type="entry name" value="CYCc"/>
    <property type="match status" value="1"/>
</dbReference>
<evidence type="ECO:0000256" key="1">
    <source>
        <dbReference type="ARBA" id="ARBA00022729"/>
    </source>
</evidence>
<protein>
    <recommendedName>
        <fullName evidence="4">Guanylate cyclase domain-containing protein</fullName>
    </recommendedName>
</protein>
<feature type="transmembrane region" description="Helical" evidence="3">
    <location>
        <begin position="1222"/>
        <end position="1246"/>
    </location>
</feature>
<feature type="compositionally biased region" description="Basic and acidic residues" evidence="2">
    <location>
        <begin position="1500"/>
        <end position="1518"/>
    </location>
</feature>
<dbReference type="Gene3D" id="3.40.50.2300">
    <property type="match status" value="4"/>
</dbReference>
<dbReference type="OMA" id="SEAYEEH"/>
<dbReference type="GO" id="GO:0035556">
    <property type="term" value="P:intracellular signal transduction"/>
    <property type="evidence" value="ECO:0007669"/>
    <property type="project" value="InterPro"/>
</dbReference>
<dbReference type="OrthoDB" id="448697at2759"/>
<dbReference type="PANTHER" id="PTHR47235:SF1">
    <property type="entry name" value="BLR6548 PROTEIN"/>
    <property type="match status" value="1"/>
</dbReference>
<dbReference type="PANTHER" id="PTHR47235">
    <property type="entry name" value="BLR6548 PROTEIN"/>
    <property type="match status" value="1"/>
</dbReference>
<dbReference type="VEuPathDB" id="AmoebaDB:NfTy_050830"/>
<evidence type="ECO:0000256" key="2">
    <source>
        <dbReference type="SAM" id="MobiDB-lite"/>
    </source>
</evidence>
<dbReference type="CDD" id="cd19978">
    <property type="entry name" value="PBP1_ABC_ligand_binding-like"/>
    <property type="match status" value="1"/>
</dbReference>
<feature type="region of interest" description="Disordered" evidence="2">
    <location>
        <begin position="1498"/>
        <end position="1538"/>
    </location>
</feature>
<dbReference type="SUPFAM" id="SSF53822">
    <property type="entry name" value="Periplasmic binding protein-like I"/>
    <property type="match status" value="1"/>
</dbReference>
<dbReference type="InterPro" id="IPR028081">
    <property type="entry name" value="Leu-bd"/>
</dbReference>
<keyword evidence="3" id="KW-1133">Transmembrane helix</keyword>
<keyword evidence="3" id="KW-0812">Transmembrane</keyword>
<proteinExistence type="predicted"/>
<dbReference type="VEuPathDB" id="AmoebaDB:NF0100160"/>
<accession>A0A6A5BRD9</accession>
<dbReference type="Proteomes" id="UP000444721">
    <property type="component" value="Unassembled WGS sequence"/>
</dbReference>
<dbReference type="GO" id="GO:0009190">
    <property type="term" value="P:cyclic nucleotide biosynthetic process"/>
    <property type="evidence" value="ECO:0007669"/>
    <property type="project" value="InterPro"/>
</dbReference>
<evidence type="ECO:0000256" key="3">
    <source>
        <dbReference type="SAM" id="Phobius"/>
    </source>
</evidence>
<dbReference type="CDD" id="cd07302">
    <property type="entry name" value="CHD"/>
    <property type="match status" value="1"/>
</dbReference>
<evidence type="ECO:0000313" key="6">
    <source>
        <dbReference type="Proteomes" id="UP000444721"/>
    </source>
</evidence>
<feature type="transmembrane region" description="Helical" evidence="3">
    <location>
        <begin position="24"/>
        <end position="43"/>
    </location>
</feature>
<dbReference type="PROSITE" id="PS50125">
    <property type="entry name" value="GUANYLATE_CYCLASE_2"/>
    <property type="match status" value="1"/>
</dbReference>
<dbReference type="RefSeq" id="XP_044564450.1">
    <property type="nucleotide sequence ID" value="XM_044712801.1"/>
</dbReference>
<dbReference type="VEuPathDB" id="AmoebaDB:NF0110600"/>
<dbReference type="VEuPathDB" id="AmoebaDB:FDP41_000890"/>
<sequence length="1538" mass="175717">MDLGGKKTIELQHPPPSSPSCSNAIIFVLILLFIITFTTRTILGDEFNFNDASEIWFGQSAPLTGPSGSVGQELRDGILTAFHELNSAGGLYGKIKLRLLSLDDMYEPEKTQQNVNYFLSLRANMTIFGLIGIFGSSNSLSVLPSLQNNRIPLIGTYSGAMFLRKPFFPYIVNLRPAYYDEMSALVDYLINIKIARKISVFYQNDHFGLSCLEGVQRALAFLDLELCSSGSYERNTDDVENAFIEISKCKPDAVVVASLYSPATKFIRMVYNSSLFRSDVIIAASSVASDLIVNQLEPVLASRVIFTQIVPHNLNYSIVRSFQKSFREMGMNETQLSHAHIEGYLNGKFTYSILQRIIGNLTRSNFIQTLYYSKEVVFDNLKLGPYESCQPQDEGLSLNPSNETCNCNQGSRKIWRTKFDSQTKTWIEESTFSWKDCLTDSKSIEQPILLGQLEYSGRASSNELFSTGLRNGINYPLQLLTFKYSDLNSLIEKTLDLVENYKVFALVGFTGLSDVIGRNDEKLNKLTQFFKNIIPTVPLIGPVTTDFKIMGSSASNFIDSIINIRNSYIEEIGSLLDYAYMQGFTRFSFVYSSSYNHVYEYLDFFLKNVGLSLESVHQCGDDIQFSRIINPQVLFIACPVDRITNTVQILDRSASFRDEGLFIVLEEAKDVISNNQFQHRVIYSTPFPSTNSSSRIVSLFRTSLNNLGNFSLSHYLESDDALEGFYVGKFISTIIDALNYEPSLNFLQYIYSTNQIVFSDQQLGLFLQTSNLKCNIGIRQRYIYTMHRGMKYQNYIVNFPPNQCGLQEIVEKPYSILYKRPLQFIQLRRSKNNPTETLLVEYGQTDSVSKGILSLFNLLNENQKYQHYRFLLLTQFYNDQTNLTFLLDELIEKQKVSAFIVPDVNGLNAIEFKKIVDSTQVPTIAPLSGSIIFRDFSRNIINLFPSILDEIFVLTNFFHTNFQKQHILILYQEDEYEWSNPTLHSTIISIAEGKTYLITMKPIESISIVSEDYQSALILLADVDVVVKFLSRFIWKLKNNPQLLIGVTSQVYNDEDFFQSILSNEISSINLFTVLITEPYYFGNATSIPNSYIVYQFSNIFRKYYANDNYGHNGALNGFIIASFMDKVYESLFGKMTYNLQEFVQQVYSLSSFDLGDLRIGPFLDCKTSVVSCVKCNQGMHDMYVGQLSDKMSTTKVSNYNLHIETCGIMKDESNNVDWKKYYPYIALSLSLVFVFILLLLPFIIVKYLKHMKYLKTVPRSGKIVFAFTDIQNSTTLWQINEKAMKAALSIHNKIIRENIKKFKGYEVKTQGDSFFVAFKRADNAIHWALSVQTQLLDAKWPLEILKLWDCRPEFDEKTRKMYFSGLRVRIGMHCSDKDYLVVSEKNHKRIDYFGTAINLTSRIESIAKGGMTLISDSLFNETLYLFKNVLNGEETGQVLTSIQNNTSNCVPEAIQGSKYMAQNMGHCALKGIKEKVRVFYIYNDELVGRRFENTTLSLDNKDGMNQEKNNTEQHEQHSSQIEMQDIKVDFTSQEHTV</sequence>
<dbReference type="VEuPathDB" id="AmoebaDB:NF0110590"/>
<evidence type="ECO:0000259" key="4">
    <source>
        <dbReference type="PROSITE" id="PS50125"/>
    </source>
</evidence>
<dbReference type="EMBL" id="VFQX01000022">
    <property type="protein sequence ID" value="KAF0979737.1"/>
    <property type="molecule type" value="Genomic_DNA"/>
</dbReference>
<reference evidence="5 6" key="1">
    <citation type="journal article" date="2019" name="Sci. Rep.">
        <title>Nanopore sequencing improves the draft genome of the human pathogenic amoeba Naegleria fowleri.</title>
        <authorList>
            <person name="Liechti N."/>
            <person name="Schurch N."/>
            <person name="Bruggmann R."/>
            <person name="Wittwer M."/>
        </authorList>
    </citation>
    <scope>NUCLEOTIDE SEQUENCE [LARGE SCALE GENOMIC DNA]</scope>
    <source>
        <strain evidence="5 6">ATCC 30894</strain>
    </source>
</reference>
<evidence type="ECO:0000313" key="5">
    <source>
        <dbReference type="EMBL" id="KAF0979737.1"/>
    </source>
</evidence>
<gene>
    <name evidence="5" type="ORF">FDP41_000890</name>
</gene>
<dbReference type="InterPro" id="IPR029787">
    <property type="entry name" value="Nucleotide_cyclase"/>
</dbReference>
<feature type="domain" description="Guanylate cyclase" evidence="4">
    <location>
        <begin position="1265"/>
        <end position="1405"/>
    </location>
</feature>
<dbReference type="InterPro" id="IPR028082">
    <property type="entry name" value="Peripla_BP_I"/>
</dbReference>
<dbReference type="Pfam" id="PF00211">
    <property type="entry name" value="Guanylate_cyc"/>
    <property type="match status" value="1"/>
</dbReference>
<keyword evidence="6" id="KW-1185">Reference proteome</keyword>
<organism evidence="5 6">
    <name type="scientific">Naegleria fowleri</name>
    <name type="common">Brain eating amoeba</name>
    <dbReference type="NCBI Taxonomy" id="5763"/>
    <lineage>
        <taxon>Eukaryota</taxon>
        <taxon>Discoba</taxon>
        <taxon>Heterolobosea</taxon>
        <taxon>Tetramitia</taxon>
        <taxon>Eutetramitia</taxon>
        <taxon>Vahlkampfiidae</taxon>
        <taxon>Naegleria</taxon>
    </lineage>
</organism>
<keyword evidence="3" id="KW-0472">Membrane</keyword>
<comment type="caution">
    <text evidence="5">The sequence shown here is derived from an EMBL/GenBank/DDBJ whole genome shotgun (WGS) entry which is preliminary data.</text>
</comment>
<dbReference type="Pfam" id="PF13458">
    <property type="entry name" value="Peripla_BP_6"/>
    <property type="match status" value="1"/>
</dbReference>
<dbReference type="GeneID" id="68108108"/>